<proteinExistence type="predicted"/>
<protein>
    <submittedName>
        <fullName evidence="1">Minor capsid protein</fullName>
    </submittedName>
</protein>
<gene>
    <name evidence="1" type="ORF">DW116_02710</name>
</gene>
<evidence type="ECO:0000313" key="2">
    <source>
        <dbReference type="Proteomes" id="UP000285832"/>
    </source>
</evidence>
<accession>A0A415D8B7</accession>
<dbReference type="Proteomes" id="UP000285832">
    <property type="component" value="Unassembled WGS sequence"/>
</dbReference>
<dbReference type="InterPro" id="IPR009319">
    <property type="entry name" value="Phage_A118_VSP1"/>
</dbReference>
<sequence length="562" mass="65336">MRNEYKEKIASKIAARYADFEVRIMQDIVRRIKKTGEITSTADWQINRLKILGYSSEDIENALKDTLNTSYPEMFELYDKVINWEYVRNKDVYEQINAEYIPFEENEHLIQVTSAIKKQSLEDLENITRSLGFYLDYGGRKVLTPLSQVYSGYLDNACMDIVTGAFDYNTVLRRVVTQLTNSGLRQIEYSSGYANRIEVAARRAVMTGLTQLSGKIAEYNAEKLGTEFFEVEWHAGARPTHTIWQGRVWSQQQLYDVCGLGTVTGLCGANCYHTYFPFVPGVSVRTYMDEWLDEQNRKESEPTEFRGKEYTLYEAKQRQRQMETAMRAQREKVQLLQKGGADPQEVMLQKAKYQGQLNEYAVFSRKMGLKEERERIYIDGRGRVASTQRKNVAKDSENDIIKPRNVFERPMSNGLRTSPFYILTKKEIESIKRDAKELDIPENILRFNQGNQTGFLDKNMKINVRGDILPDKSSNIVRDILSQKAVLAHEYYGHYKNHPSQFRIGDWRDEFRASYCAAINAPNLSGEERRLLMLDAYDRAREANVSIRYNKKARRLIYGYDE</sequence>
<dbReference type="GO" id="GO:0005198">
    <property type="term" value="F:structural molecule activity"/>
    <property type="evidence" value="ECO:0007669"/>
    <property type="project" value="InterPro"/>
</dbReference>
<evidence type="ECO:0000313" key="1">
    <source>
        <dbReference type="EMBL" id="RHJ63243.1"/>
    </source>
</evidence>
<dbReference type="Pfam" id="PF06152">
    <property type="entry name" value="Phage_min_cap2"/>
    <property type="match status" value="1"/>
</dbReference>
<dbReference type="RefSeq" id="WP_118278722.1">
    <property type="nucleotide sequence ID" value="NZ_JAQDJO010000040.1"/>
</dbReference>
<name>A0A415D8B7_9FIRM</name>
<organism evidence="1 2">
    <name type="scientific">[Ruminococcus] lactaris</name>
    <dbReference type="NCBI Taxonomy" id="46228"/>
    <lineage>
        <taxon>Bacteria</taxon>
        <taxon>Bacillati</taxon>
        <taxon>Bacillota</taxon>
        <taxon>Clostridia</taxon>
        <taxon>Lachnospirales</taxon>
        <taxon>Lachnospiraceae</taxon>
        <taxon>Mediterraneibacter</taxon>
    </lineage>
</organism>
<reference evidence="1 2" key="1">
    <citation type="submission" date="2018-08" db="EMBL/GenBank/DDBJ databases">
        <title>A genome reference for cultivated species of the human gut microbiota.</title>
        <authorList>
            <person name="Zou Y."/>
            <person name="Xue W."/>
            <person name="Luo G."/>
        </authorList>
    </citation>
    <scope>NUCLEOTIDE SEQUENCE [LARGE SCALE GENOMIC DNA]</scope>
    <source>
        <strain evidence="1 2">AM09-9</strain>
    </source>
</reference>
<dbReference type="AlphaFoldDB" id="A0A415D8B7"/>
<comment type="caution">
    <text evidence="1">The sequence shown here is derived from an EMBL/GenBank/DDBJ whole genome shotgun (WGS) entry which is preliminary data.</text>
</comment>
<dbReference type="EMBL" id="QRMI01000005">
    <property type="protein sequence ID" value="RHJ63243.1"/>
    <property type="molecule type" value="Genomic_DNA"/>
</dbReference>